<keyword evidence="5 9" id="KW-0798">TonB box</keyword>
<evidence type="ECO:0000256" key="10">
    <source>
        <dbReference type="SAM" id="SignalP"/>
    </source>
</evidence>
<evidence type="ECO:0000313" key="14">
    <source>
        <dbReference type="Proteomes" id="UP001139319"/>
    </source>
</evidence>
<dbReference type="Pfam" id="PF00593">
    <property type="entry name" value="TonB_dep_Rec_b-barrel"/>
    <property type="match status" value="1"/>
</dbReference>
<accession>A0A9X2KUF0</accession>
<evidence type="ECO:0000259" key="11">
    <source>
        <dbReference type="Pfam" id="PF00593"/>
    </source>
</evidence>
<dbReference type="InterPro" id="IPR039426">
    <property type="entry name" value="TonB-dep_rcpt-like"/>
</dbReference>
<feature type="domain" description="TonB-dependent receptor plug" evidence="12">
    <location>
        <begin position="54"/>
        <end position="167"/>
    </location>
</feature>
<proteinExistence type="inferred from homology"/>
<gene>
    <name evidence="13" type="ORF">M6D89_16195</name>
</gene>
<evidence type="ECO:0000256" key="6">
    <source>
        <dbReference type="ARBA" id="ARBA00023136"/>
    </source>
</evidence>
<keyword evidence="4 8" id="KW-0812">Transmembrane</keyword>
<dbReference type="InterPro" id="IPR010104">
    <property type="entry name" value="TonB_rcpt_bac"/>
</dbReference>
<comment type="caution">
    <text evidence="13">The sequence shown here is derived from an EMBL/GenBank/DDBJ whole genome shotgun (WGS) entry which is preliminary data.</text>
</comment>
<dbReference type="Pfam" id="PF07715">
    <property type="entry name" value="Plug"/>
    <property type="match status" value="1"/>
</dbReference>
<dbReference type="Proteomes" id="UP001139319">
    <property type="component" value="Unassembled WGS sequence"/>
</dbReference>
<dbReference type="PROSITE" id="PS52016">
    <property type="entry name" value="TONB_DEPENDENT_REC_3"/>
    <property type="match status" value="1"/>
</dbReference>
<keyword evidence="13" id="KW-0675">Receptor</keyword>
<dbReference type="CDD" id="cd01347">
    <property type="entry name" value="ligand_gated_channel"/>
    <property type="match status" value="1"/>
</dbReference>
<dbReference type="PANTHER" id="PTHR40980">
    <property type="entry name" value="PLUG DOMAIN-CONTAINING PROTEIN"/>
    <property type="match status" value="1"/>
</dbReference>
<dbReference type="Gene3D" id="2.170.130.10">
    <property type="entry name" value="TonB-dependent receptor, plug domain"/>
    <property type="match status" value="1"/>
</dbReference>
<dbReference type="InterPro" id="IPR000531">
    <property type="entry name" value="Beta-barrel_TonB"/>
</dbReference>
<dbReference type="InterPro" id="IPR037066">
    <property type="entry name" value="Plug_dom_sf"/>
</dbReference>
<evidence type="ECO:0000256" key="8">
    <source>
        <dbReference type="PROSITE-ProRule" id="PRU01360"/>
    </source>
</evidence>
<dbReference type="InterPro" id="IPR012910">
    <property type="entry name" value="Plug_dom"/>
</dbReference>
<name>A0A9X2KUF0_9GAMM</name>
<organism evidence="13 14">
    <name type="scientific">Gilvimarinus xylanilyticus</name>
    <dbReference type="NCBI Taxonomy" id="2944139"/>
    <lineage>
        <taxon>Bacteria</taxon>
        <taxon>Pseudomonadati</taxon>
        <taxon>Pseudomonadota</taxon>
        <taxon>Gammaproteobacteria</taxon>
        <taxon>Cellvibrionales</taxon>
        <taxon>Cellvibrionaceae</taxon>
        <taxon>Gilvimarinus</taxon>
    </lineage>
</organism>
<reference evidence="13" key="2">
    <citation type="submission" date="2023-01" db="EMBL/GenBank/DDBJ databases">
        <title>Gilvimarinus xylanilyticus HB14 isolated from Caulerpa lentillifera aquaculture base in Hainan, China.</title>
        <authorList>
            <person name="Zhang Y.-J."/>
        </authorList>
    </citation>
    <scope>NUCLEOTIDE SEQUENCE</scope>
    <source>
        <strain evidence="13">HB14</strain>
    </source>
</reference>
<dbReference type="NCBIfam" id="TIGR01782">
    <property type="entry name" value="TonB-Xanth-Caul"/>
    <property type="match status" value="1"/>
</dbReference>
<dbReference type="AlphaFoldDB" id="A0A9X2KUF0"/>
<protein>
    <submittedName>
        <fullName evidence="13">TonB-dependent receptor</fullName>
    </submittedName>
</protein>
<sequence length="900" mass="98642">MNNPNVKPLVAAIALATAATTSYAQDNSADDAQLLEEVVVTGFRGSIASSLNTKRDAAGSVDAIYAEDIADFPDQNLAESLQRIPGVAITRDAGEGRQVSVRGLGPQFTRVQINGMEAMSTTGGTDSSGGANRSRSFDFNTFASELFTELAVLKTSSADVDEGSLGATIQLKTARPLDADDNFNAAVNAQLGYNDLSEESDPKLSAVISGKNDSETFGWLASVSYSDRNALEEGFSTVRWQQSGDWISCGNCADGDPSEVSDYFHPRIPRYGKLTHEQERIGFTGTLQWRPTDRTEIVVDYLQSTFDASRDEEFLEALIRSEADSTNLLSYEVDSNGTMVAGSLDNANIRIENRHDELETDFSQFTAELTHDFTDSFRVSALVGTSESSFENPIQTTVIFDDKASAGIEGATPAQYTWDFTSNNELPEVSFGNFDVQNPDNFVYTNIRQRPNYTDNNFDNFKFDAEWDINNALTLKGGVSYKSYEFDVGEKRYDTSLSGIDSVGGPIAIDGLYYITSMGDGLGAPSGTTLSWISPDVGAASDAVGLDSLPVSNDRLQDNRSVSEDDTGYFVQLDWNTELAGMGFRGNAGVRYVETDQSSSGFQDAGDEPVLVTVDRTYDDTLPAINTVLEVTDNMFVRASWAKVMTRPSLSDVTPGGSVDGFNNTVSYGNPFLDPFRADAIDLSWEWYFMDDALLSVAYFQKDIESFITSRTDEGVAWSDLGLPDDLLNGTPADPSESFDVNRRVNGGGGDLDGFEIQYQQPFTENIGIILNYTKVDSEVNYAADGEEPDMNQLTGMSPKSYNGTLYFENDTFGARISYTFRDDYLTRYPGRNGNDLEYTASTANVDMSLNYNVTESLKLTLEGINLTDEFNHQVVDSSDRVSVYHHTGTQYYLGAQYKF</sequence>
<evidence type="ECO:0000256" key="4">
    <source>
        <dbReference type="ARBA" id="ARBA00022692"/>
    </source>
</evidence>
<dbReference type="GO" id="GO:0009279">
    <property type="term" value="C:cell outer membrane"/>
    <property type="evidence" value="ECO:0007669"/>
    <property type="project" value="UniProtKB-SubCell"/>
</dbReference>
<dbReference type="EMBL" id="JAMFTH010000007">
    <property type="protein sequence ID" value="MCP8900851.1"/>
    <property type="molecule type" value="Genomic_DNA"/>
</dbReference>
<feature type="domain" description="TonB-dependent receptor-like beta-barrel" evidence="11">
    <location>
        <begin position="415"/>
        <end position="867"/>
    </location>
</feature>
<keyword evidence="3 8" id="KW-1134">Transmembrane beta strand</keyword>
<feature type="signal peptide" evidence="10">
    <location>
        <begin position="1"/>
        <end position="24"/>
    </location>
</feature>
<dbReference type="Gene3D" id="2.40.170.20">
    <property type="entry name" value="TonB-dependent receptor, beta-barrel domain"/>
    <property type="match status" value="1"/>
</dbReference>
<evidence type="ECO:0000256" key="7">
    <source>
        <dbReference type="ARBA" id="ARBA00023237"/>
    </source>
</evidence>
<reference evidence="13" key="1">
    <citation type="submission" date="2022-05" db="EMBL/GenBank/DDBJ databases">
        <authorList>
            <person name="Sun H.-N."/>
        </authorList>
    </citation>
    <scope>NUCLEOTIDE SEQUENCE</scope>
    <source>
        <strain evidence="13">HB14</strain>
    </source>
</reference>
<dbReference type="RefSeq" id="WP_253969139.1">
    <property type="nucleotide sequence ID" value="NZ_JAMFTH010000007.1"/>
</dbReference>
<evidence type="ECO:0000256" key="9">
    <source>
        <dbReference type="RuleBase" id="RU003357"/>
    </source>
</evidence>
<keyword evidence="6 8" id="KW-0472">Membrane</keyword>
<keyword evidence="7 8" id="KW-0998">Cell outer membrane</keyword>
<dbReference type="PANTHER" id="PTHR40980:SF3">
    <property type="entry name" value="TONB-DEPENDENT RECEPTOR-LIKE BETA-BARREL DOMAIN-CONTAINING PROTEIN"/>
    <property type="match status" value="1"/>
</dbReference>
<dbReference type="SUPFAM" id="SSF56935">
    <property type="entry name" value="Porins"/>
    <property type="match status" value="1"/>
</dbReference>
<evidence type="ECO:0000256" key="5">
    <source>
        <dbReference type="ARBA" id="ARBA00023077"/>
    </source>
</evidence>
<evidence type="ECO:0000256" key="1">
    <source>
        <dbReference type="ARBA" id="ARBA00004571"/>
    </source>
</evidence>
<evidence type="ECO:0000259" key="12">
    <source>
        <dbReference type="Pfam" id="PF07715"/>
    </source>
</evidence>
<evidence type="ECO:0000256" key="2">
    <source>
        <dbReference type="ARBA" id="ARBA00022448"/>
    </source>
</evidence>
<keyword evidence="14" id="KW-1185">Reference proteome</keyword>
<keyword evidence="2 8" id="KW-0813">Transport</keyword>
<dbReference type="InterPro" id="IPR036942">
    <property type="entry name" value="Beta-barrel_TonB_sf"/>
</dbReference>
<feature type="chain" id="PRO_5040963859" evidence="10">
    <location>
        <begin position="25"/>
        <end position="900"/>
    </location>
</feature>
<comment type="similarity">
    <text evidence="8 9">Belongs to the TonB-dependent receptor family.</text>
</comment>
<evidence type="ECO:0000256" key="3">
    <source>
        <dbReference type="ARBA" id="ARBA00022452"/>
    </source>
</evidence>
<evidence type="ECO:0000313" key="13">
    <source>
        <dbReference type="EMBL" id="MCP8900851.1"/>
    </source>
</evidence>
<comment type="subcellular location">
    <subcellularLocation>
        <location evidence="1 8">Cell outer membrane</location>
        <topology evidence="1 8">Multi-pass membrane protein</topology>
    </subcellularLocation>
</comment>
<keyword evidence="10" id="KW-0732">Signal</keyword>